<dbReference type="PRINTS" id="PR00081">
    <property type="entry name" value="GDHRDH"/>
</dbReference>
<organism evidence="5 6">
    <name type="scientific">Paenibacillus montanisoli</name>
    <dbReference type="NCBI Taxonomy" id="2081970"/>
    <lineage>
        <taxon>Bacteria</taxon>
        <taxon>Bacillati</taxon>
        <taxon>Bacillota</taxon>
        <taxon>Bacilli</taxon>
        <taxon>Bacillales</taxon>
        <taxon>Paenibacillaceae</taxon>
        <taxon>Paenibacillus</taxon>
    </lineage>
</organism>
<dbReference type="PANTHER" id="PTHR24321">
    <property type="entry name" value="DEHYDROGENASES, SHORT CHAIN"/>
    <property type="match status" value="1"/>
</dbReference>
<dbReference type="Gene3D" id="3.40.50.720">
    <property type="entry name" value="NAD(P)-binding Rossmann-like Domain"/>
    <property type="match status" value="1"/>
</dbReference>
<evidence type="ECO:0000256" key="1">
    <source>
        <dbReference type="ARBA" id="ARBA00006484"/>
    </source>
</evidence>
<dbReference type="PRINTS" id="PR00080">
    <property type="entry name" value="SDRFAMILY"/>
</dbReference>
<dbReference type="InterPro" id="IPR002347">
    <property type="entry name" value="SDR_fam"/>
</dbReference>
<evidence type="ECO:0000313" key="5">
    <source>
        <dbReference type="EMBL" id="RAP76782.1"/>
    </source>
</evidence>
<dbReference type="Pfam" id="PF13561">
    <property type="entry name" value="adh_short_C2"/>
    <property type="match status" value="1"/>
</dbReference>
<keyword evidence="3" id="KW-0520">NAD</keyword>
<evidence type="ECO:0000256" key="3">
    <source>
        <dbReference type="ARBA" id="ARBA00023027"/>
    </source>
</evidence>
<dbReference type="RefSeq" id="WP_112882996.1">
    <property type="nucleotide sequence ID" value="NZ_QLUW01000002.1"/>
</dbReference>
<keyword evidence="6" id="KW-1185">Reference proteome</keyword>
<comment type="caution">
    <text evidence="5">The sequence shown here is derived from an EMBL/GenBank/DDBJ whole genome shotgun (WGS) entry which is preliminary data.</text>
</comment>
<dbReference type="SMART" id="SM00822">
    <property type="entry name" value="PKS_KR"/>
    <property type="match status" value="1"/>
</dbReference>
<dbReference type="InterPro" id="IPR057326">
    <property type="entry name" value="KR_dom"/>
</dbReference>
<dbReference type="AlphaFoldDB" id="A0A328U407"/>
<sequence>MTAPLIAFDGRTVVVTGAAKGIGRAIAMRFLQCGARVVIADSDEGGLDTAKRLAEREGHARVHFIRCDVSKRSEIEALVDGTARHFGAVDVLVNNAGIFPRADLLQTDEAFWDNVLGINLKGAYLLCQAVVPAMMERGGGVIVNIGSNHAAAGEPATMAYAVSKGGIVTLTKNLAKALAKHNIRVNCVQPGWVASEGEVARWKANGMDEEQIAALSARVQTGEDIADAVVFLASGMSKQIIGQVLVVDGGASVGRVQ</sequence>
<dbReference type="NCBIfam" id="NF005559">
    <property type="entry name" value="PRK07231.1"/>
    <property type="match status" value="1"/>
</dbReference>
<accession>A0A328U407</accession>
<dbReference type="EMBL" id="QLUW01000002">
    <property type="protein sequence ID" value="RAP76782.1"/>
    <property type="molecule type" value="Genomic_DNA"/>
</dbReference>
<dbReference type="Proteomes" id="UP000249260">
    <property type="component" value="Unassembled WGS sequence"/>
</dbReference>
<evidence type="ECO:0000259" key="4">
    <source>
        <dbReference type="SMART" id="SM00822"/>
    </source>
</evidence>
<dbReference type="InterPro" id="IPR036291">
    <property type="entry name" value="NAD(P)-bd_dom_sf"/>
</dbReference>
<comment type="similarity">
    <text evidence="1">Belongs to the short-chain dehydrogenases/reductases (SDR) family.</text>
</comment>
<name>A0A328U407_9BACL</name>
<reference evidence="5 6" key="1">
    <citation type="submission" date="2018-06" db="EMBL/GenBank/DDBJ databases">
        <title>Paenibacillus montanisoli sp. nov., isolated from mountain area soil.</title>
        <authorList>
            <person name="Wu M."/>
        </authorList>
    </citation>
    <scope>NUCLEOTIDE SEQUENCE [LARGE SCALE GENOMIC DNA]</scope>
    <source>
        <strain evidence="5 6">RA17</strain>
    </source>
</reference>
<dbReference type="GO" id="GO:0008206">
    <property type="term" value="P:bile acid metabolic process"/>
    <property type="evidence" value="ECO:0007669"/>
    <property type="project" value="UniProtKB-ARBA"/>
</dbReference>
<dbReference type="InterPro" id="IPR020904">
    <property type="entry name" value="Sc_DH/Rdtase_CS"/>
</dbReference>
<dbReference type="PROSITE" id="PS00061">
    <property type="entry name" value="ADH_SHORT"/>
    <property type="match status" value="1"/>
</dbReference>
<evidence type="ECO:0000256" key="2">
    <source>
        <dbReference type="ARBA" id="ARBA00023002"/>
    </source>
</evidence>
<dbReference type="GO" id="GO:0016491">
    <property type="term" value="F:oxidoreductase activity"/>
    <property type="evidence" value="ECO:0007669"/>
    <property type="project" value="UniProtKB-KW"/>
</dbReference>
<dbReference type="OrthoDB" id="9789398at2"/>
<dbReference type="FunFam" id="3.40.50.720:FF:000084">
    <property type="entry name" value="Short-chain dehydrogenase reductase"/>
    <property type="match status" value="1"/>
</dbReference>
<feature type="domain" description="Ketoreductase" evidence="4">
    <location>
        <begin position="11"/>
        <end position="148"/>
    </location>
</feature>
<proteinExistence type="inferred from homology"/>
<gene>
    <name evidence="5" type="ORF">DL346_15700</name>
</gene>
<dbReference type="SUPFAM" id="SSF51735">
    <property type="entry name" value="NAD(P)-binding Rossmann-fold domains"/>
    <property type="match status" value="1"/>
</dbReference>
<dbReference type="PANTHER" id="PTHR24321:SF8">
    <property type="entry name" value="ESTRADIOL 17-BETA-DEHYDROGENASE 8-RELATED"/>
    <property type="match status" value="1"/>
</dbReference>
<dbReference type="CDD" id="cd05233">
    <property type="entry name" value="SDR_c"/>
    <property type="match status" value="1"/>
</dbReference>
<protein>
    <recommendedName>
        <fullName evidence="4">Ketoreductase domain-containing protein</fullName>
    </recommendedName>
</protein>
<keyword evidence="2" id="KW-0560">Oxidoreductase</keyword>
<evidence type="ECO:0000313" key="6">
    <source>
        <dbReference type="Proteomes" id="UP000249260"/>
    </source>
</evidence>